<evidence type="ECO:0000259" key="8">
    <source>
        <dbReference type="PROSITE" id="PS51845"/>
    </source>
</evidence>
<feature type="active site" description="Proton donor" evidence="3">
    <location>
        <position position="558"/>
    </location>
</feature>
<dbReference type="AlphaFoldDB" id="A0A7S2W9Q1"/>
<keyword evidence="1 5" id="KW-0479">Metal-binding</keyword>
<dbReference type="GO" id="GO:0004114">
    <property type="term" value="F:3',5'-cyclic-nucleotide phosphodiesterase activity"/>
    <property type="evidence" value="ECO:0007669"/>
    <property type="project" value="InterPro"/>
</dbReference>
<feature type="binding site" evidence="5">
    <location>
        <position position="598"/>
    </location>
    <ligand>
        <name>Zn(2+)</name>
        <dbReference type="ChEBI" id="CHEBI:29105"/>
        <label>1</label>
    </ligand>
</feature>
<dbReference type="InterPro" id="IPR023174">
    <property type="entry name" value="PDEase_CS"/>
</dbReference>
<gene>
    <name evidence="9" type="ORF">QSP1433_LOCUS5095</name>
</gene>
<dbReference type="InterPro" id="IPR036971">
    <property type="entry name" value="PDEase_catalytic_dom_sf"/>
</dbReference>
<dbReference type="GO" id="GO:0046872">
    <property type="term" value="F:metal ion binding"/>
    <property type="evidence" value="ECO:0007669"/>
    <property type="project" value="UniProtKB-KW"/>
</dbReference>
<proteinExistence type="inferred from homology"/>
<evidence type="ECO:0000256" key="6">
    <source>
        <dbReference type="RuleBase" id="RU363067"/>
    </source>
</evidence>
<feature type="binding site" evidence="5">
    <location>
        <position position="599"/>
    </location>
    <ligand>
        <name>Zn(2+)</name>
        <dbReference type="ChEBI" id="CHEBI:29105"/>
        <label>1</label>
    </ligand>
</feature>
<evidence type="ECO:0000256" key="3">
    <source>
        <dbReference type="PIRSR" id="PIRSR623088-1"/>
    </source>
</evidence>
<keyword evidence="2 6" id="KW-0378">Hydrolase</keyword>
<feature type="compositionally biased region" description="Polar residues" evidence="7">
    <location>
        <begin position="90"/>
        <end position="101"/>
    </location>
</feature>
<evidence type="ECO:0000256" key="7">
    <source>
        <dbReference type="SAM" id="MobiDB-lite"/>
    </source>
</evidence>
<evidence type="ECO:0000256" key="5">
    <source>
        <dbReference type="PIRSR" id="PIRSR623088-3"/>
    </source>
</evidence>
<evidence type="ECO:0000256" key="2">
    <source>
        <dbReference type="ARBA" id="ARBA00022801"/>
    </source>
</evidence>
<dbReference type="SUPFAM" id="SSF109604">
    <property type="entry name" value="HD-domain/PDEase-like"/>
    <property type="match status" value="1"/>
</dbReference>
<dbReference type="SMART" id="SM00471">
    <property type="entry name" value="HDc"/>
    <property type="match status" value="1"/>
</dbReference>
<reference evidence="9" key="1">
    <citation type="submission" date="2021-01" db="EMBL/GenBank/DDBJ databases">
        <authorList>
            <person name="Corre E."/>
            <person name="Pelletier E."/>
            <person name="Niang G."/>
            <person name="Scheremetjew M."/>
            <person name="Finn R."/>
            <person name="Kale V."/>
            <person name="Holt S."/>
            <person name="Cochrane G."/>
            <person name="Meng A."/>
            <person name="Brown T."/>
            <person name="Cohen L."/>
        </authorList>
    </citation>
    <scope>NUCLEOTIDE SEQUENCE</scope>
    <source>
        <strain evidence="9">NY070348D</strain>
    </source>
</reference>
<dbReference type="Gene3D" id="1.10.1300.10">
    <property type="entry name" value="3'5'-cyclic nucleotide phosphodiesterase, catalytic domain"/>
    <property type="match status" value="1"/>
</dbReference>
<name>A0A7S2W9Q1_9STRA</name>
<dbReference type="EMBL" id="HBHK01008229">
    <property type="protein sequence ID" value="CAD9675524.1"/>
    <property type="molecule type" value="Transcribed_RNA"/>
</dbReference>
<comment type="similarity">
    <text evidence="6">Belongs to the cyclic nucleotide phosphodiesterase family.</text>
</comment>
<feature type="domain" description="PDEase" evidence="8">
    <location>
        <begin position="480"/>
        <end position="812"/>
    </location>
</feature>
<dbReference type="PANTHER" id="PTHR11347">
    <property type="entry name" value="CYCLIC NUCLEOTIDE PHOSPHODIESTERASE"/>
    <property type="match status" value="1"/>
</dbReference>
<evidence type="ECO:0000256" key="1">
    <source>
        <dbReference type="ARBA" id="ARBA00022723"/>
    </source>
</evidence>
<dbReference type="InterPro" id="IPR023088">
    <property type="entry name" value="PDEase"/>
</dbReference>
<feature type="binding site" evidence="4">
    <location>
        <position position="599"/>
    </location>
    <ligand>
        <name>AMP</name>
        <dbReference type="ChEBI" id="CHEBI:456215"/>
    </ligand>
</feature>
<organism evidence="9">
    <name type="scientific">Mucochytrium quahogii</name>
    <dbReference type="NCBI Taxonomy" id="96639"/>
    <lineage>
        <taxon>Eukaryota</taxon>
        <taxon>Sar</taxon>
        <taxon>Stramenopiles</taxon>
        <taxon>Bigyra</taxon>
        <taxon>Labyrinthulomycetes</taxon>
        <taxon>Thraustochytrida</taxon>
        <taxon>Thraustochytriidae</taxon>
        <taxon>Mucochytrium</taxon>
    </lineage>
</organism>
<dbReference type="InterPro" id="IPR003607">
    <property type="entry name" value="HD/PDEase_dom"/>
</dbReference>
<feature type="region of interest" description="Disordered" evidence="7">
    <location>
        <begin position="297"/>
        <end position="408"/>
    </location>
</feature>
<feature type="compositionally biased region" description="Polar residues" evidence="7">
    <location>
        <begin position="310"/>
        <end position="319"/>
    </location>
</feature>
<feature type="compositionally biased region" description="Polar residues" evidence="7">
    <location>
        <begin position="25"/>
        <end position="41"/>
    </location>
</feature>
<feature type="binding site" evidence="4">
    <location>
        <position position="716"/>
    </location>
    <ligand>
        <name>AMP</name>
        <dbReference type="ChEBI" id="CHEBI:456215"/>
    </ligand>
</feature>
<evidence type="ECO:0000313" key="9">
    <source>
        <dbReference type="EMBL" id="CAD9675524.1"/>
    </source>
</evidence>
<accession>A0A7S2W9Q1</accession>
<feature type="binding site" evidence="5">
    <location>
        <position position="716"/>
    </location>
    <ligand>
        <name>Zn(2+)</name>
        <dbReference type="ChEBI" id="CHEBI:29105"/>
        <label>1</label>
    </ligand>
</feature>
<dbReference type="CDD" id="cd00077">
    <property type="entry name" value="HDc"/>
    <property type="match status" value="1"/>
</dbReference>
<feature type="binding site" evidence="4">
    <location>
        <position position="768"/>
    </location>
    <ligand>
        <name>AMP</name>
        <dbReference type="ChEBI" id="CHEBI:456215"/>
    </ligand>
</feature>
<feature type="binding site" evidence="5">
    <location>
        <position position="562"/>
    </location>
    <ligand>
        <name>Zn(2+)</name>
        <dbReference type="ChEBI" id="CHEBI:29105"/>
        <label>1</label>
    </ligand>
</feature>
<dbReference type="Pfam" id="PF00233">
    <property type="entry name" value="PDEase_I"/>
    <property type="match status" value="1"/>
</dbReference>
<feature type="compositionally biased region" description="Polar residues" evidence="7">
    <location>
        <begin position="1"/>
        <end position="14"/>
    </location>
</feature>
<protein>
    <recommendedName>
        <fullName evidence="6">Phosphodiesterase</fullName>
        <ecNumber evidence="6">3.1.4.-</ecNumber>
    </recommendedName>
</protein>
<comment type="cofactor">
    <cofactor evidence="6">
        <name>a divalent metal cation</name>
        <dbReference type="ChEBI" id="CHEBI:60240"/>
    </cofactor>
    <text evidence="6">Binds 2 divalent metal cations per subunit. Site 1 may preferentially bind zinc ions, while site 2 has a preference for magnesium and/or manganese ions.</text>
</comment>
<dbReference type="PRINTS" id="PR00387">
    <property type="entry name" value="PDIESTERASE1"/>
</dbReference>
<dbReference type="PROSITE" id="PS00126">
    <property type="entry name" value="PDEASE_I_1"/>
    <property type="match status" value="1"/>
</dbReference>
<feature type="binding site" evidence="5">
    <location>
        <position position="599"/>
    </location>
    <ligand>
        <name>Zn(2+)</name>
        <dbReference type="ChEBI" id="CHEBI:29105"/>
        <label>2</label>
    </ligand>
</feature>
<feature type="region of interest" description="Disordered" evidence="7">
    <location>
        <begin position="70"/>
        <end position="115"/>
    </location>
</feature>
<feature type="compositionally biased region" description="Basic and acidic residues" evidence="7">
    <location>
        <begin position="328"/>
        <end position="340"/>
    </location>
</feature>
<feature type="region of interest" description="Disordered" evidence="7">
    <location>
        <begin position="1"/>
        <end position="41"/>
    </location>
</feature>
<dbReference type="PROSITE" id="PS51845">
    <property type="entry name" value="PDEASE_I_2"/>
    <property type="match status" value="1"/>
</dbReference>
<dbReference type="EC" id="3.1.4.-" evidence="6"/>
<feature type="binding site" evidence="4">
    <location>
        <begin position="558"/>
        <end position="562"/>
    </location>
    <ligand>
        <name>AMP</name>
        <dbReference type="ChEBI" id="CHEBI:456215"/>
    </ligand>
</feature>
<dbReference type="InterPro" id="IPR002073">
    <property type="entry name" value="PDEase_catalytic_dom"/>
</dbReference>
<dbReference type="GO" id="GO:0007165">
    <property type="term" value="P:signal transduction"/>
    <property type="evidence" value="ECO:0007669"/>
    <property type="project" value="InterPro"/>
</dbReference>
<feature type="compositionally biased region" description="Basic and acidic residues" evidence="7">
    <location>
        <begin position="350"/>
        <end position="369"/>
    </location>
</feature>
<evidence type="ECO:0000256" key="4">
    <source>
        <dbReference type="PIRSR" id="PIRSR623088-2"/>
    </source>
</evidence>
<sequence length="903" mass="99910">MHATSGQSSASSCKNARAAQVGESHVTSIHGRSTAAVSTDATGDVKQIQLEKMSSPNTLLRKSLRAVLPATISPKGSGEENRGSPGDVNPRNSSWKSSVSMPNHIGRGAHTPPRASSDYFISHDRQNSTQEAAYKSKLIDGSLRVLERALSKDPTSDLVCIRRQEALLCHRALLTLLDPKVEDVKNRVSTLPDDVRQYLLFEFADASQLRRLESARSMRSVESSQGIIREPMSRSFLRKASFPISRPHRLSEFQDSDGADSDGRVRAYSSNDMDFLDGSMAKAVYVSDEEDCASYDDNDSVGLMSPKGFKSTSQDTISSVKAGDVEEEANKIDEKQDNGKQETCTNTSEHCSEGSLKKPIPESGAHENSDDTESSSNDSYEDNGENTCHDEPDETPASPPAKAAEPKQGGIACRLLHKRSGSMSPIASFSLEKTVQMAIMGSFSETQRTNPTNVSEKQEKEDAIPDFIRTVDSAVDLGLDSFDDSSRIRLINHLRFLDSWEKFNIFEVGKWAMCGPLVVVGFAVFERHGCFDKLNIPHSNALDYLTALQSKYLDNPYHNALHASDVGQTMSHFFVQCGLDKYGNEQSRFAALFSAFAHDVGHPGVTNGFLVQTWHPLAIRYNDRSPLEMMHASIAFDILKQPKCNLIQNFSTDNKNEFRKSVISMILATDNAEHNSLLARLGKVSQALSGLNSSGNIMISDIEQNNILEAALHAADISSSGKPWDIYQQWTERVCVEFRNQGDLEKERGLSVLPFMDRSITLPISRFQAGFIEAIVLPLYEAIQEVADLDFSHCLSMINENLEHWKSIKAAKNCNLESLVSKCNVVRKAADNFLKLQISTAHESDGDSATSSPVQNVRRPYHRFQRNSVVVRNRKKHNPVHSASDSRLVISRHGQKLFSEALE</sequence>